<gene>
    <name evidence="1" type="ORF">PHYBLDRAFT_153642</name>
</gene>
<evidence type="ECO:0000313" key="2">
    <source>
        <dbReference type="Proteomes" id="UP000077315"/>
    </source>
</evidence>
<sequence>MAEHGRQVVGGQGFPERRLWDEYQMSMGTVQIIIIFRVASHTVHFCGHCDKYGRSTVVYGVLTRQGVEYRAIAYVAGGVMGVESPKMNAIV</sequence>
<evidence type="ECO:0000313" key="1">
    <source>
        <dbReference type="EMBL" id="OAD65255.1"/>
    </source>
</evidence>
<dbReference type="RefSeq" id="XP_018283295.1">
    <property type="nucleotide sequence ID" value="XM_018433211.1"/>
</dbReference>
<name>A0A162W822_PHYB8</name>
<organism evidence="1 2">
    <name type="scientific">Phycomyces blakesleeanus (strain ATCC 8743b / DSM 1359 / FGSC 10004 / NBRC 33097 / NRRL 1555)</name>
    <dbReference type="NCBI Taxonomy" id="763407"/>
    <lineage>
        <taxon>Eukaryota</taxon>
        <taxon>Fungi</taxon>
        <taxon>Fungi incertae sedis</taxon>
        <taxon>Mucoromycota</taxon>
        <taxon>Mucoromycotina</taxon>
        <taxon>Mucoromycetes</taxon>
        <taxon>Mucorales</taxon>
        <taxon>Phycomycetaceae</taxon>
        <taxon>Phycomyces</taxon>
    </lineage>
</organism>
<dbReference type="VEuPathDB" id="FungiDB:PHYBLDRAFT_153642"/>
<accession>A0A162W822</accession>
<dbReference type="InParanoid" id="A0A162W822"/>
<proteinExistence type="predicted"/>
<dbReference type="EMBL" id="KV441011">
    <property type="protein sequence ID" value="OAD65255.1"/>
    <property type="molecule type" value="Genomic_DNA"/>
</dbReference>
<reference evidence="2" key="1">
    <citation type="submission" date="2015-06" db="EMBL/GenBank/DDBJ databases">
        <title>Expansion of signal transduction pathways in fungi by whole-genome duplication.</title>
        <authorList>
            <consortium name="DOE Joint Genome Institute"/>
            <person name="Corrochano L.M."/>
            <person name="Kuo A."/>
            <person name="Marcet-Houben M."/>
            <person name="Polaino S."/>
            <person name="Salamov A."/>
            <person name="Villalobos J.M."/>
            <person name="Alvarez M.I."/>
            <person name="Avalos J."/>
            <person name="Benito E.P."/>
            <person name="Benoit I."/>
            <person name="Burger G."/>
            <person name="Camino L.P."/>
            <person name="Canovas D."/>
            <person name="Cerda-Olmedo E."/>
            <person name="Cheng J.-F."/>
            <person name="Dominguez A."/>
            <person name="Elias M."/>
            <person name="Eslava A.P."/>
            <person name="Glaser F."/>
            <person name="Grimwood J."/>
            <person name="Gutierrez G."/>
            <person name="Heitman J."/>
            <person name="Henrissat B."/>
            <person name="Iturriaga E.A."/>
            <person name="Lang B.F."/>
            <person name="Lavin J.L."/>
            <person name="Lee S."/>
            <person name="Li W."/>
            <person name="Lindquist E."/>
            <person name="Lopez-Garcia S."/>
            <person name="Luque E.M."/>
            <person name="Marcos A.T."/>
            <person name="Martin J."/>
            <person name="McCluskey K."/>
            <person name="Medina H.R."/>
            <person name="Miralles-Duran A."/>
            <person name="Miyazaki A."/>
            <person name="Munoz-Torres E."/>
            <person name="Oguiza J.A."/>
            <person name="Ohm R."/>
            <person name="Olmedo M."/>
            <person name="Orejas M."/>
            <person name="Ortiz-Castellanos L."/>
            <person name="Pisabarro A.G."/>
            <person name="Rodriguez-Romero J."/>
            <person name="Ruiz-Herrera J."/>
            <person name="Ruiz-Vazquez R."/>
            <person name="Sanz C."/>
            <person name="Schackwitz W."/>
            <person name="Schmutz J."/>
            <person name="Shahriari M."/>
            <person name="Shelest E."/>
            <person name="Silva-Franco F."/>
            <person name="Soanes D."/>
            <person name="Syed K."/>
            <person name="Tagua V.G."/>
            <person name="Talbot N.J."/>
            <person name="Thon M."/>
            <person name="De vries R.P."/>
            <person name="Wiebenga A."/>
            <person name="Yadav J.S."/>
            <person name="Braun E.L."/>
            <person name="Baker S."/>
            <person name="Garre V."/>
            <person name="Horwitz B."/>
            <person name="Torres-Martinez S."/>
            <person name="Idnurm A."/>
            <person name="Herrera-Estrella A."/>
            <person name="Gabaldon T."/>
            <person name="Grigoriev I.V."/>
        </authorList>
    </citation>
    <scope>NUCLEOTIDE SEQUENCE [LARGE SCALE GENOMIC DNA]</scope>
    <source>
        <strain evidence="2">NRRL 1555(-)</strain>
    </source>
</reference>
<dbReference type="GeneID" id="28994117"/>
<protein>
    <submittedName>
        <fullName evidence="1">Uncharacterized protein</fullName>
    </submittedName>
</protein>
<dbReference type="AlphaFoldDB" id="A0A162W822"/>
<dbReference type="Proteomes" id="UP000077315">
    <property type="component" value="Unassembled WGS sequence"/>
</dbReference>
<keyword evidence="2" id="KW-1185">Reference proteome</keyword>